<comment type="caution">
    <text evidence="1">The sequence shown here is derived from an EMBL/GenBank/DDBJ whole genome shotgun (WGS) entry which is preliminary data.</text>
</comment>
<dbReference type="RefSeq" id="WP_377913578.1">
    <property type="nucleotide sequence ID" value="NZ_JBHRZT010000020.1"/>
</dbReference>
<accession>A0ABV8B102</accession>
<name>A0ABV8B102_9BACI</name>
<sequence length="66" mass="7745">MNIHEFMTKEERALLDKLKMEILNAVSVTDLLFYKKELDRITEGVQKRGQLLQKVSMNGYKQEDVS</sequence>
<evidence type="ECO:0000313" key="2">
    <source>
        <dbReference type="Proteomes" id="UP001595752"/>
    </source>
</evidence>
<protein>
    <submittedName>
        <fullName evidence="1">Uncharacterized protein</fullName>
    </submittedName>
</protein>
<organism evidence="1 2">
    <name type="scientific">Bacillus songklensis</name>
    <dbReference type="NCBI Taxonomy" id="1069116"/>
    <lineage>
        <taxon>Bacteria</taxon>
        <taxon>Bacillati</taxon>
        <taxon>Bacillota</taxon>
        <taxon>Bacilli</taxon>
        <taxon>Bacillales</taxon>
        <taxon>Bacillaceae</taxon>
        <taxon>Bacillus</taxon>
    </lineage>
</organism>
<reference evidence="2" key="1">
    <citation type="journal article" date="2019" name="Int. J. Syst. Evol. Microbiol.">
        <title>The Global Catalogue of Microorganisms (GCM) 10K type strain sequencing project: providing services to taxonomists for standard genome sequencing and annotation.</title>
        <authorList>
            <consortium name="The Broad Institute Genomics Platform"/>
            <consortium name="The Broad Institute Genome Sequencing Center for Infectious Disease"/>
            <person name="Wu L."/>
            <person name="Ma J."/>
        </authorList>
    </citation>
    <scope>NUCLEOTIDE SEQUENCE [LARGE SCALE GENOMIC DNA]</scope>
    <source>
        <strain evidence="2">CCUG 61889</strain>
    </source>
</reference>
<proteinExistence type="predicted"/>
<gene>
    <name evidence="1" type="ORF">ACFOU2_04615</name>
</gene>
<evidence type="ECO:0000313" key="1">
    <source>
        <dbReference type="EMBL" id="MFC3882824.1"/>
    </source>
</evidence>
<dbReference type="EMBL" id="JBHRZT010000020">
    <property type="protein sequence ID" value="MFC3882824.1"/>
    <property type="molecule type" value="Genomic_DNA"/>
</dbReference>
<keyword evidence="2" id="KW-1185">Reference proteome</keyword>
<dbReference type="Proteomes" id="UP001595752">
    <property type="component" value="Unassembled WGS sequence"/>
</dbReference>